<sequence length="75" mass="8588">MDIIDMKIELASEVVSQLDTSPTKERRHFGNTSSNWQSVIFQLCRVSPFRECRELMPPSEPDGSLPRQPGIGERR</sequence>
<feature type="region of interest" description="Disordered" evidence="1">
    <location>
        <begin position="55"/>
        <end position="75"/>
    </location>
</feature>
<proteinExistence type="predicted"/>
<keyword evidence="3" id="KW-1185">Reference proteome</keyword>
<comment type="caution">
    <text evidence="2">The sequence shown here is derived from an EMBL/GenBank/DDBJ whole genome shotgun (WGS) entry which is preliminary data.</text>
</comment>
<organism evidence="2 3">
    <name type="scientific">Rhynchophorus ferrugineus</name>
    <name type="common">Red palm weevil</name>
    <name type="synonym">Curculio ferrugineus</name>
    <dbReference type="NCBI Taxonomy" id="354439"/>
    <lineage>
        <taxon>Eukaryota</taxon>
        <taxon>Metazoa</taxon>
        <taxon>Ecdysozoa</taxon>
        <taxon>Arthropoda</taxon>
        <taxon>Hexapoda</taxon>
        <taxon>Insecta</taxon>
        <taxon>Pterygota</taxon>
        <taxon>Neoptera</taxon>
        <taxon>Endopterygota</taxon>
        <taxon>Coleoptera</taxon>
        <taxon>Polyphaga</taxon>
        <taxon>Cucujiformia</taxon>
        <taxon>Curculionidae</taxon>
        <taxon>Dryophthorinae</taxon>
        <taxon>Rhynchophorus</taxon>
    </lineage>
</organism>
<reference evidence="2" key="1">
    <citation type="submission" date="2020-08" db="EMBL/GenBank/DDBJ databases">
        <title>Genome sequencing and assembly of the red palm weevil Rhynchophorus ferrugineus.</title>
        <authorList>
            <person name="Dias G.B."/>
            <person name="Bergman C.M."/>
            <person name="Manee M."/>
        </authorList>
    </citation>
    <scope>NUCLEOTIDE SEQUENCE</scope>
    <source>
        <strain evidence="2">AA-2017</strain>
        <tissue evidence="2">Whole larva</tissue>
    </source>
</reference>
<name>A0A834M8Y6_RHYFE</name>
<accession>A0A834M8Y6</accession>
<dbReference type="AlphaFoldDB" id="A0A834M8Y6"/>
<evidence type="ECO:0000313" key="3">
    <source>
        <dbReference type="Proteomes" id="UP000625711"/>
    </source>
</evidence>
<dbReference type="Proteomes" id="UP000625711">
    <property type="component" value="Unassembled WGS sequence"/>
</dbReference>
<dbReference type="EMBL" id="JAACXV010011385">
    <property type="protein sequence ID" value="KAF7275083.1"/>
    <property type="molecule type" value="Genomic_DNA"/>
</dbReference>
<gene>
    <name evidence="2" type="ORF">GWI33_012200</name>
</gene>
<evidence type="ECO:0000256" key="1">
    <source>
        <dbReference type="SAM" id="MobiDB-lite"/>
    </source>
</evidence>
<evidence type="ECO:0000313" key="2">
    <source>
        <dbReference type="EMBL" id="KAF7275083.1"/>
    </source>
</evidence>
<protein>
    <submittedName>
        <fullName evidence="2">Uncharacterized protein</fullName>
    </submittedName>
</protein>